<dbReference type="GO" id="GO:0008757">
    <property type="term" value="F:S-adenosylmethionine-dependent methyltransferase activity"/>
    <property type="evidence" value="ECO:0007669"/>
    <property type="project" value="InterPro"/>
</dbReference>
<dbReference type="SUPFAM" id="SSF53335">
    <property type="entry name" value="S-adenosyl-L-methionine-dependent methyltransferases"/>
    <property type="match status" value="1"/>
</dbReference>
<dbReference type="PANTHER" id="PTHR12176">
    <property type="entry name" value="SAM-DEPENDENT METHYLTRANSFERASE SUPERFAMILY PROTEIN"/>
    <property type="match status" value="1"/>
</dbReference>
<dbReference type="InterPro" id="IPR029063">
    <property type="entry name" value="SAM-dependent_MTases_sf"/>
</dbReference>
<evidence type="ECO:0000313" key="6">
    <source>
        <dbReference type="Proteomes" id="UP001161757"/>
    </source>
</evidence>
<dbReference type="AlphaFoldDB" id="A0AAN6ESH5"/>
<dbReference type="GO" id="GO:0032259">
    <property type="term" value="P:methylation"/>
    <property type="evidence" value="ECO:0007669"/>
    <property type="project" value="UniProtKB-KW"/>
</dbReference>
<keyword evidence="2" id="KW-0489">Methyltransferase</keyword>
<accession>A0AAN6ESH5</accession>
<dbReference type="EMBL" id="JAJGCB010000010">
    <property type="protein sequence ID" value="KAJ8990742.1"/>
    <property type="molecule type" value="Genomic_DNA"/>
</dbReference>
<comment type="caution">
    <text evidence="5">The sequence shown here is derived from an EMBL/GenBank/DDBJ whole genome shotgun (WGS) entry which is preliminary data.</text>
</comment>
<reference evidence="5" key="1">
    <citation type="submission" date="2023-01" db="EMBL/GenBank/DDBJ databases">
        <title>Exophiala dermititidis isolated from Cystic Fibrosis Patient.</title>
        <authorList>
            <person name="Kurbessoian T."/>
            <person name="Crocker A."/>
            <person name="Murante D."/>
            <person name="Hogan D.A."/>
            <person name="Stajich J.E."/>
        </authorList>
    </citation>
    <scope>NUCLEOTIDE SEQUENCE</scope>
    <source>
        <strain evidence="5">Ex8</strain>
    </source>
</reference>
<sequence>MKDEDLCKASYWDERYAQAQTNNAGCEGGDHSNSNDNAGPTHEWFKGFDSLKQPFLDKYLIGRWPPEKYSDLRILHLGSGDSTVPIELLALGYKSQTCIDFSSVVISKMAAQHADKDGIQWVHGDVRDMKSQIPDDSVDVAFDKGTLDAMISGSPWDPPKVVRENVGRYLDEVARVLRPGGVFLYVTFRQPHFMRPLLTREQTWSLHLEELNDEQGGSFGYFGWVMEKKGEKTQHDDDNGN</sequence>
<name>A0AAN6ESH5_EXODE</name>
<feature type="domain" description="Methyltransferase type 11" evidence="4">
    <location>
        <begin position="75"/>
        <end position="184"/>
    </location>
</feature>
<evidence type="ECO:0000259" key="4">
    <source>
        <dbReference type="Pfam" id="PF08241"/>
    </source>
</evidence>
<evidence type="ECO:0000313" key="5">
    <source>
        <dbReference type="EMBL" id="KAJ8990742.1"/>
    </source>
</evidence>
<keyword evidence="3" id="KW-0808">Transferase</keyword>
<dbReference type="InterPro" id="IPR013216">
    <property type="entry name" value="Methyltransf_11"/>
</dbReference>
<evidence type="ECO:0000256" key="1">
    <source>
        <dbReference type="ARBA" id="ARBA00008361"/>
    </source>
</evidence>
<organism evidence="5 6">
    <name type="scientific">Exophiala dermatitidis</name>
    <name type="common">Black yeast-like fungus</name>
    <name type="synonym">Wangiella dermatitidis</name>
    <dbReference type="NCBI Taxonomy" id="5970"/>
    <lineage>
        <taxon>Eukaryota</taxon>
        <taxon>Fungi</taxon>
        <taxon>Dikarya</taxon>
        <taxon>Ascomycota</taxon>
        <taxon>Pezizomycotina</taxon>
        <taxon>Eurotiomycetes</taxon>
        <taxon>Chaetothyriomycetidae</taxon>
        <taxon>Chaetothyriales</taxon>
        <taxon>Herpotrichiellaceae</taxon>
        <taxon>Exophiala</taxon>
    </lineage>
</organism>
<dbReference type="CDD" id="cd02440">
    <property type="entry name" value="AdoMet_MTases"/>
    <property type="match status" value="1"/>
</dbReference>
<dbReference type="Proteomes" id="UP001161757">
    <property type="component" value="Unassembled WGS sequence"/>
</dbReference>
<protein>
    <recommendedName>
        <fullName evidence="4">Methyltransferase type 11 domain-containing protein</fullName>
    </recommendedName>
</protein>
<proteinExistence type="inferred from homology"/>
<gene>
    <name evidence="5" type="ORF">HRR80_005518</name>
</gene>
<comment type="similarity">
    <text evidence="1">Belongs to the methyltransferase superfamily.</text>
</comment>
<dbReference type="Gene3D" id="3.40.50.150">
    <property type="entry name" value="Vaccinia Virus protein VP39"/>
    <property type="match status" value="1"/>
</dbReference>
<dbReference type="Pfam" id="PF08241">
    <property type="entry name" value="Methyltransf_11"/>
    <property type="match status" value="1"/>
</dbReference>
<evidence type="ECO:0000256" key="3">
    <source>
        <dbReference type="ARBA" id="ARBA00022679"/>
    </source>
</evidence>
<evidence type="ECO:0000256" key="2">
    <source>
        <dbReference type="ARBA" id="ARBA00022603"/>
    </source>
</evidence>
<dbReference type="InterPro" id="IPR051419">
    <property type="entry name" value="Lys/N-term_MeTrsfase_sf"/>
</dbReference>
<dbReference type="PANTHER" id="PTHR12176:SF80">
    <property type="entry name" value="EEF1A LYSINE METHYLTRANSFERASE 4"/>
    <property type="match status" value="1"/>
</dbReference>